<protein>
    <recommendedName>
        <fullName evidence="5">MARVEL domain-containing protein</fullName>
    </recommendedName>
</protein>
<feature type="transmembrane region" description="Helical" evidence="2">
    <location>
        <begin position="57"/>
        <end position="78"/>
    </location>
</feature>
<dbReference type="Proteomes" id="UP001283341">
    <property type="component" value="Unassembled WGS sequence"/>
</dbReference>
<name>A0AAE0HSI2_9PEZI</name>
<reference evidence="3" key="1">
    <citation type="journal article" date="2023" name="Mol. Phylogenet. Evol.">
        <title>Genome-scale phylogeny and comparative genomics of the fungal order Sordariales.</title>
        <authorList>
            <person name="Hensen N."/>
            <person name="Bonometti L."/>
            <person name="Westerberg I."/>
            <person name="Brannstrom I.O."/>
            <person name="Guillou S."/>
            <person name="Cros-Aarteil S."/>
            <person name="Calhoun S."/>
            <person name="Haridas S."/>
            <person name="Kuo A."/>
            <person name="Mondo S."/>
            <person name="Pangilinan J."/>
            <person name="Riley R."/>
            <person name="LaButti K."/>
            <person name="Andreopoulos B."/>
            <person name="Lipzen A."/>
            <person name="Chen C."/>
            <person name="Yan M."/>
            <person name="Daum C."/>
            <person name="Ng V."/>
            <person name="Clum A."/>
            <person name="Steindorff A."/>
            <person name="Ohm R.A."/>
            <person name="Martin F."/>
            <person name="Silar P."/>
            <person name="Natvig D.O."/>
            <person name="Lalanne C."/>
            <person name="Gautier V."/>
            <person name="Ament-Velasquez S.L."/>
            <person name="Kruys A."/>
            <person name="Hutchinson M.I."/>
            <person name="Powell A.J."/>
            <person name="Barry K."/>
            <person name="Miller A.N."/>
            <person name="Grigoriev I.V."/>
            <person name="Debuchy R."/>
            <person name="Gladieux P."/>
            <person name="Hiltunen Thoren M."/>
            <person name="Johannesson H."/>
        </authorList>
    </citation>
    <scope>NUCLEOTIDE SEQUENCE</scope>
    <source>
        <strain evidence="3">CBS 118394</strain>
    </source>
</reference>
<feature type="transmembrane region" description="Helical" evidence="2">
    <location>
        <begin position="109"/>
        <end position="129"/>
    </location>
</feature>
<keyword evidence="2" id="KW-0812">Transmembrane</keyword>
<evidence type="ECO:0000256" key="2">
    <source>
        <dbReference type="SAM" id="Phobius"/>
    </source>
</evidence>
<gene>
    <name evidence="3" type="ORF">B0H66DRAFT_608382</name>
</gene>
<organism evidence="3 4">
    <name type="scientific">Apodospora peruviana</name>
    <dbReference type="NCBI Taxonomy" id="516989"/>
    <lineage>
        <taxon>Eukaryota</taxon>
        <taxon>Fungi</taxon>
        <taxon>Dikarya</taxon>
        <taxon>Ascomycota</taxon>
        <taxon>Pezizomycotina</taxon>
        <taxon>Sordariomycetes</taxon>
        <taxon>Sordariomycetidae</taxon>
        <taxon>Sordariales</taxon>
        <taxon>Lasiosphaeriaceae</taxon>
        <taxon>Apodospora</taxon>
    </lineage>
</organism>
<evidence type="ECO:0000313" key="3">
    <source>
        <dbReference type="EMBL" id="KAK3312113.1"/>
    </source>
</evidence>
<evidence type="ECO:0000313" key="4">
    <source>
        <dbReference type="Proteomes" id="UP001283341"/>
    </source>
</evidence>
<feature type="transmembrane region" description="Helical" evidence="2">
    <location>
        <begin position="24"/>
        <end position="45"/>
    </location>
</feature>
<reference evidence="3" key="2">
    <citation type="submission" date="2023-06" db="EMBL/GenBank/DDBJ databases">
        <authorList>
            <consortium name="Lawrence Berkeley National Laboratory"/>
            <person name="Haridas S."/>
            <person name="Hensen N."/>
            <person name="Bonometti L."/>
            <person name="Westerberg I."/>
            <person name="Brannstrom I.O."/>
            <person name="Guillou S."/>
            <person name="Cros-Aarteil S."/>
            <person name="Calhoun S."/>
            <person name="Kuo A."/>
            <person name="Mondo S."/>
            <person name="Pangilinan J."/>
            <person name="Riley R."/>
            <person name="Labutti K."/>
            <person name="Andreopoulos B."/>
            <person name="Lipzen A."/>
            <person name="Chen C."/>
            <person name="Yanf M."/>
            <person name="Daum C."/>
            <person name="Ng V."/>
            <person name="Clum A."/>
            <person name="Steindorff A."/>
            <person name="Ohm R."/>
            <person name="Martin F."/>
            <person name="Silar P."/>
            <person name="Natvig D."/>
            <person name="Lalanne C."/>
            <person name="Gautier V."/>
            <person name="Ament-Velasquez S.L."/>
            <person name="Kruys A."/>
            <person name="Hutchinson M.I."/>
            <person name="Powell A.J."/>
            <person name="Barry K."/>
            <person name="Miller A.N."/>
            <person name="Grigoriev I.V."/>
            <person name="Debuchy R."/>
            <person name="Gladieux P."/>
            <person name="Thoren M.H."/>
            <person name="Johannesson H."/>
        </authorList>
    </citation>
    <scope>NUCLEOTIDE SEQUENCE</scope>
    <source>
        <strain evidence="3">CBS 118394</strain>
    </source>
</reference>
<proteinExistence type="predicted"/>
<keyword evidence="2" id="KW-1133">Transmembrane helix</keyword>
<evidence type="ECO:0008006" key="5">
    <source>
        <dbReference type="Google" id="ProtNLM"/>
    </source>
</evidence>
<sequence>MGPPTSTDEQPGRHKSKASRGFNVFLQLGELTYGAIVLGTIGRALDLIDDAGSQPNVRLVFTVVIASLTIIFSLFFILPKEGYYWGRWYRTAPVGVDVDWSECSAWRTVLAFSFVAMFTCLLSFILWVIRRGRVKQRGNKLTRTYSRKGAPNDGVNGAENGYGAGGGVVETHQAPAPVSAQTSMPAAAPAAGPVLTTTSPAAPTH</sequence>
<keyword evidence="2" id="KW-0472">Membrane</keyword>
<evidence type="ECO:0000256" key="1">
    <source>
        <dbReference type="SAM" id="MobiDB-lite"/>
    </source>
</evidence>
<dbReference type="PANTHER" id="PTHR39608:SF1">
    <property type="entry name" value="INTEGRAL MEMBRANE PROTEIN (AFU_ORTHOLOGUE AFUA_5G08640)"/>
    <property type="match status" value="1"/>
</dbReference>
<keyword evidence="4" id="KW-1185">Reference proteome</keyword>
<comment type="caution">
    <text evidence="3">The sequence shown here is derived from an EMBL/GenBank/DDBJ whole genome shotgun (WGS) entry which is preliminary data.</text>
</comment>
<dbReference type="PANTHER" id="PTHR39608">
    <property type="entry name" value="INTEGRAL MEMBRANE PROTEIN (AFU_ORTHOLOGUE AFUA_5G08640)"/>
    <property type="match status" value="1"/>
</dbReference>
<accession>A0AAE0HSI2</accession>
<dbReference type="AlphaFoldDB" id="A0AAE0HSI2"/>
<dbReference type="EMBL" id="JAUEDM010000009">
    <property type="protein sequence ID" value="KAK3312113.1"/>
    <property type="molecule type" value="Genomic_DNA"/>
</dbReference>
<feature type="compositionally biased region" description="Polar residues" evidence="1">
    <location>
        <begin position="195"/>
        <end position="205"/>
    </location>
</feature>
<feature type="region of interest" description="Disordered" evidence="1">
    <location>
        <begin position="176"/>
        <end position="205"/>
    </location>
</feature>